<sequence length="309" mass="34930">MKSRHISQWIKDFLDQHPTRANSLIITVYGDFIAPHGGTVWLGSFIRLVQPLGLNERMVRTSVYRLSQEKWLVSEQLGRKSYYSLTTSGRRRFEHAYRRIYFAPQDTWSGEWQLVMIPSSLGGAQRDALRKDLAWAGYGALASGILAHPSADTEALLDILQETGAHDKVVAMKAVNISALTSKPLQELVHDCWNLEVLSARYLDFIELFRPVLRTLRAANSLDPEQCFLVQTLLMHDFRRALLHDPQLPSQLLPANWSGGVARQLCRDLYGITYPLAQQHLLSVCETANGPLPPAAPYFYERFGGLEPT</sequence>
<evidence type="ECO:0000259" key="2">
    <source>
        <dbReference type="Pfam" id="PF08223"/>
    </source>
</evidence>
<dbReference type="InterPro" id="IPR012906">
    <property type="entry name" value="PaaX-like_N"/>
</dbReference>
<feature type="domain" description="Transcriptional repressor PaaX-like C-terminal" evidence="2">
    <location>
        <begin position="193"/>
        <end position="281"/>
    </location>
</feature>
<gene>
    <name evidence="4" type="primary">padR</name>
    <name evidence="4" type="ORF">SUTH_01620</name>
</gene>
<dbReference type="InterPro" id="IPR036388">
    <property type="entry name" value="WH-like_DNA-bd_sf"/>
</dbReference>
<accession>W0SHM9</accession>
<feature type="domain" description="Transcriptional repressor PaaX-like central Cas2-like" evidence="3">
    <location>
        <begin position="106"/>
        <end position="176"/>
    </location>
</feature>
<dbReference type="PIRSF" id="PIRSF020623">
    <property type="entry name" value="PaaX"/>
    <property type="match status" value="1"/>
</dbReference>
<feature type="domain" description="Transcriptional repressor PaaX-like N-terminal" evidence="1">
    <location>
        <begin position="20"/>
        <end position="88"/>
    </location>
</feature>
<name>W0SHM9_9PROT</name>
<evidence type="ECO:0000259" key="3">
    <source>
        <dbReference type="Pfam" id="PF20803"/>
    </source>
</evidence>
<dbReference type="InterPro" id="IPR011965">
    <property type="entry name" value="PaaX_trns_reg"/>
</dbReference>
<proteinExistence type="predicted"/>
<dbReference type="InterPro" id="IPR013225">
    <property type="entry name" value="PaaX_C"/>
</dbReference>
<dbReference type="GO" id="GO:0006351">
    <property type="term" value="P:DNA-templated transcription"/>
    <property type="evidence" value="ECO:0007669"/>
    <property type="project" value="InterPro"/>
</dbReference>
<dbReference type="Pfam" id="PF07848">
    <property type="entry name" value="PaaX"/>
    <property type="match status" value="1"/>
</dbReference>
<evidence type="ECO:0000313" key="4">
    <source>
        <dbReference type="EMBL" id="BAO29413.1"/>
    </source>
</evidence>
<dbReference type="Proteomes" id="UP000031637">
    <property type="component" value="Chromosome"/>
</dbReference>
<dbReference type="Pfam" id="PF20803">
    <property type="entry name" value="PaaX_M"/>
    <property type="match status" value="1"/>
</dbReference>
<protein>
    <submittedName>
        <fullName evidence="4">PadR protein regulator of anaerobic phenylacetate metabolism</fullName>
    </submittedName>
</protein>
<dbReference type="Pfam" id="PF08223">
    <property type="entry name" value="PaaX_C"/>
    <property type="match status" value="1"/>
</dbReference>
<dbReference type="AlphaFoldDB" id="W0SHM9"/>
<dbReference type="InterPro" id="IPR036390">
    <property type="entry name" value="WH_DNA-bd_sf"/>
</dbReference>
<dbReference type="NCBIfam" id="TIGR02277">
    <property type="entry name" value="PaaX_trns_reg"/>
    <property type="match status" value="1"/>
</dbReference>
<dbReference type="OrthoDB" id="2270427at2"/>
<dbReference type="KEGG" id="shd:SUTH_01620"/>
<dbReference type="STRING" id="1223802.SUTH_01620"/>
<keyword evidence="5" id="KW-1185">Reference proteome</keyword>
<dbReference type="Gene3D" id="1.10.10.10">
    <property type="entry name" value="Winged helix-like DNA-binding domain superfamily/Winged helix DNA-binding domain"/>
    <property type="match status" value="1"/>
</dbReference>
<dbReference type="SUPFAM" id="SSF46785">
    <property type="entry name" value="Winged helix' DNA-binding domain"/>
    <property type="match status" value="1"/>
</dbReference>
<reference evidence="4 5" key="1">
    <citation type="journal article" date="2014" name="Syst. Appl. Microbiol.">
        <title>Complete genomes of freshwater sulfur oxidizers Sulfuricella denitrificans skB26 and Sulfuritalea hydrogenivorans sk43H: genetic insights into the sulfur oxidation pathway of betaproteobacteria.</title>
        <authorList>
            <person name="Watanabe T."/>
            <person name="Kojima H."/>
            <person name="Fukui M."/>
        </authorList>
    </citation>
    <scope>NUCLEOTIDE SEQUENCE [LARGE SCALE GENOMIC DNA]</scope>
    <source>
        <strain evidence="4">DSM22779</strain>
    </source>
</reference>
<dbReference type="HOGENOM" id="CLU_067515_0_0_4"/>
<dbReference type="EMBL" id="AP012547">
    <property type="protein sequence ID" value="BAO29413.1"/>
    <property type="molecule type" value="Genomic_DNA"/>
</dbReference>
<organism evidence="4 5">
    <name type="scientific">Sulfuritalea hydrogenivorans sk43H</name>
    <dbReference type="NCBI Taxonomy" id="1223802"/>
    <lineage>
        <taxon>Bacteria</taxon>
        <taxon>Pseudomonadati</taxon>
        <taxon>Pseudomonadota</taxon>
        <taxon>Betaproteobacteria</taxon>
        <taxon>Nitrosomonadales</taxon>
        <taxon>Sterolibacteriaceae</taxon>
        <taxon>Sulfuritalea</taxon>
    </lineage>
</organism>
<evidence type="ECO:0000259" key="1">
    <source>
        <dbReference type="Pfam" id="PF07848"/>
    </source>
</evidence>
<dbReference type="PANTHER" id="PTHR30319:SF1">
    <property type="entry name" value="TRANSCRIPTIONAL REPRESSOR PAAX"/>
    <property type="match status" value="1"/>
</dbReference>
<dbReference type="Gene3D" id="3.30.70.2650">
    <property type="match status" value="1"/>
</dbReference>
<dbReference type="Gene3D" id="1.20.58.1460">
    <property type="match status" value="1"/>
</dbReference>
<dbReference type="InterPro" id="IPR048846">
    <property type="entry name" value="PaaX-like_central"/>
</dbReference>
<dbReference type="PANTHER" id="PTHR30319">
    <property type="entry name" value="PHENYLACETIC ACID REGULATOR-RELATED TRANSCRIPTIONAL REPRESSOR"/>
    <property type="match status" value="1"/>
</dbReference>
<evidence type="ECO:0000313" key="5">
    <source>
        <dbReference type="Proteomes" id="UP000031637"/>
    </source>
</evidence>
<dbReference type="RefSeq" id="WP_041098390.1">
    <property type="nucleotide sequence ID" value="NZ_AP012547.1"/>
</dbReference>